<dbReference type="PROSITE" id="PS51063">
    <property type="entry name" value="HTH_CRP_2"/>
    <property type="match status" value="1"/>
</dbReference>
<evidence type="ECO:0000256" key="3">
    <source>
        <dbReference type="ARBA" id="ARBA00023163"/>
    </source>
</evidence>
<dbReference type="InterPro" id="IPR036388">
    <property type="entry name" value="WH-like_DNA-bd_sf"/>
</dbReference>
<dbReference type="SUPFAM" id="SSF51206">
    <property type="entry name" value="cAMP-binding domain-like"/>
    <property type="match status" value="1"/>
</dbReference>
<proteinExistence type="predicted"/>
<keyword evidence="1" id="KW-0805">Transcription regulation</keyword>
<evidence type="ECO:0000313" key="6">
    <source>
        <dbReference type="EMBL" id="GAA1713004.1"/>
    </source>
</evidence>
<dbReference type="PROSITE" id="PS50042">
    <property type="entry name" value="CNMP_BINDING_3"/>
    <property type="match status" value="1"/>
</dbReference>
<dbReference type="InterPro" id="IPR014710">
    <property type="entry name" value="RmlC-like_jellyroll"/>
</dbReference>
<dbReference type="PANTHER" id="PTHR24567">
    <property type="entry name" value="CRP FAMILY TRANSCRIPTIONAL REGULATORY PROTEIN"/>
    <property type="match status" value="1"/>
</dbReference>
<dbReference type="Pfam" id="PF00027">
    <property type="entry name" value="cNMP_binding"/>
    <property type="match status" value="1"/>
</dbReference>
<dbReference type="InterPro" id="IPR000595">
    <property type="entry name" value="cNMP-bd_dom"/>
</dbReference>
<dbReference type="PANTHER" id="PTHR24567:SF68">
    <property type="entry name" value="DNA-BINDING TRANSCRIPTIONAL DUAL REGULATOR CRP"/>
    <property type="match status" value="1"/>
</dbReference>
<dbReference type="SUPFAM" id="SSF46785">
    <property type="entry name" value="Winged helix' DNA-binding domain"/>
    <property type="match status" value="1"/>
</dbReference>
<evidence type="ECO:0000256" key="2">
    <source>
        <dbReference type="ARBA" id="ARBA00023125"/>
    </source>
</evidence>
<dbReference type="SMART" id="SM00100">
    <property type="entry name" value="cNMP"/>
    <property type="match status" value="1"/>
</dbReference>
<sequence>MRAVSGISATERAVQGFRALVRPEVWSALVQAGAHREYEPGQRLFSQGDQSGWLLVLVAGRVKVSYAERAGDELLLAVRGPGDLIGEFSGRDDAPRSATIQTLEHCVAYALPQDRFADFLRTHRIYRELDRYLMAKVRQSAAHTWRLAHQPTAARLASLLLEVLASAGPEHPSPARIPMSQAELAVALGLARSSVASTLARWRREGVVETGRAHIVLLDVEAIEREAARV</sequence>
<comment type="caution">
    <text evidence="6">The sequence shown here is derived from an EMBL/GenBank/DDBJ whole genome shotgun (WGS) entry which is preliminary data.</text>
</comment>
<dbReference type="CDD" id="cd00038">
    <property type="entry name" value="CAP_ED"/>
    <property type="match status" value="1"/>
</dbReference>
<accession>A0ABN2IW52</accession>
<dbReference type="Gene3D" id="2.60.120.10">
    <property type="entry name" value="Jelly Rolls"/>
    <property type="match status" value="1"/>
</dbReference>
<dbReference type="SMART" id="SM00419">
    <property type="entry name" value="HTH_CRP"/>
    <property type="match status" value="1"/>
</dbReference>
<dbReference type="EMBL" id="BAAANY010000038">
    <property type="protein sequence ID" value="GAA1713004.1"/>
    <property type="molecule type" value="Genomic_DNA"/>
</dbReference>
<name>A0ABN2IW52_9ACTN</name>
<feature type="domain" description="Cyclic nucleotide-binding" evidence="4">
    <location>
        <begin position="29"/>
        <end position="120"/>
    </location>
</feature>
<dbReference type="InterPro" id="IPR050397">
    <property type="entry name" value="Env_Response_Regulators"/>
</dbReference>
<dbReference type="InterPro" id="IPR012318">
    <property type="entry name" value="HTH_CRP"/>
</dbReference>
<keyword evidence="3" id="KW-0804">Transcription</keyword>
<keyword evidence="7" id="KW-1185">Reference proteome</keyword>
<dbReference type="Gene3D" id="1.10.10.10">
    <property type="entry name" value="Winged helix-like DNA-binding domain superfamily/Winged helix DNA-binding domain"/>
    <property type="match status" value="1"/>
</dbReference>
<dbReference type="Pfam" id="PF13545">
    <property type="entry name" value="HTH_Crp_2"/>
    <property type="match status" value="1"/>
</dbReference>
<evidence type="ECO:0000256" key="1">
    <source>
        <dbReference type="ARBA" id="ARBA00023015"/>
    </source>
</evidence>
<protein>
    <submittedName>
        <fullName evidence="6">Crp/Fnr family transcriptional regulator</fullName>
    </submittedName>
</protein>
<dbReference type="Proteomes" id="UP001500618">
    <property type="component" value="Unassembled WGS sequence"/>
</dbReference>
<evidence type="ECO:0000259" key="4">
    <source>
        <dbReference type="PROSITE" id="PS50042"/>
    </source>
</evidence>
<dbReference type="InterPro" id="IPR018490">
    <property type="entry name" value="cNMP-bd_dom_sf"/>
</dbReference>
<keyword evidence="2" id="KW-0238">DNA-binding</keyword>
<evidence type="ECO:0000259" key="5">
    <source>
        <dbReference type="PROSITE" id="PS51063"/>
    </source>
</evidence>
<organism evidence="6 7">
    <name type="scientific">Fodinicola feengrottensis</name>
    <dbReference type="NCBI Taxonomy" id="435914"/>
    <lineage>
        <taxon>Bacteria</taxon>
        <taxon>Bacillati</taxon>
        <taxon>Actinomycetota</taxon>
        <taxon>Actinomycetes</taxon>
        <taxon>Mycobacteriales</taxon>
        <taxon>Fodinicola</taxon>
    </lineage>
</organism>
<dbReference type="InterPro" id="IPR036390">
    <property type="entry name" value="WH_DNA-bd_sf"/>
</dbReference>
<feature type="domain" description="HTH crp-type" evidence="5">
    <location>
        <begin position="150"/>
        <end position="221"/>
    </location>
</feature>
<reference evidence="6 7" key="1">
    <citation type="journal article" date="2019" name="Int. J. Syst. Evol. Microbiol.">
        <title>The Global Catalogue of Microorganisms (GCM) 10K type strain sequencing project: providing services to taxonomists for standard genome sequencing and annotation.</title>
        <authorList>
            <consortium name="The Broad Institute Genomics Platform"/>
            <consortium name="The Broad Institute Genome Sequencing Center for Infectious Disease"/>
            <person name="Wu L."/>
            <person name="Ma J."/>
        </authorList>
    </citation>
    <scope>NUCLEOTIDE SEQUENCE [LARGE SCALE GENOMIC DNA]</scope>
    <source>
        <strain evidence="6 7">JCM 14718</strain>
    </source>
</reference>
<evidence type="ECO:0000313" key="7">
    <source>
        <dbReference type="Proteomes" id="UP001500618"/>
    </source>
</evidence>
<gene>
    <name evidence="6" type="ORF">GCM10009765_72620</name>
</gene>